<reference evidence="10" key="1">
    <citation type="journal article" date="2019" name="Science">
        <title>Mutation of a bHLH transcription factor allowed almond domestication.</title>
        <authorList>
            <person name="Sanchez-Perez R."/>
            <person name="Pavan S."/>
            <person name="Mazzeo R."/>
            <person name="Moldovan C."/>
            <person name="Aiese Cigliano R."/>
            <person name="Del Cueto J."/>
            <person name="Ricciardi F."/>
            <person name="Lotti C."/>
            <person name="Ricciardi L."/>
            <person name="Dicenta F."/>
            <person name="Lopez-Marques R.L."/>
            <person name="Lindberg Moller B."/>
        </authorList>
    </citation>
    <scope>NUCLEOTIDE SEQUENCE</scope>
</reference>
<comment type="subcellular location">
    <subcellularLocation>
        <location evidence="1">Cell membrane</location>
    </subcellularLocation>
</comment>
<dbReference type="InterPro" id="IPR001245">
    <property type="entry name" value="Ser-Thr/Tyr_kinase_cat_dom"/>
</dbReference>
<keyword evidence="6 10" id="KW-0418">Kinase</keyword>
<feature type="compositionally biased region" description="Polar residues" evidence="8">
    <location>
        <begin position="398"/>
        <end position="415"/>
    </location>
</feature>
<dbReference type="SUPFAM" id="SSF56112">
    <property type="entry name" value="Protein kinase-like (PK-like)"/>
    <property type="match status" value="1"/>
</dbReference>
<feature type="region of interest" description="Disordered" evidence="8">
    <location>
        <begin position="61"/>
        <end position="88"/>
    </location>
</feature>
<dbReference type="EC" id="2.7.11.1" evidence="2"/>
<keyword evidence="3" id="KW-1003">Cell membrane</keyword>
<keyword evidence="5" id="KW-0547">Nucleotide-binding</keyword>
<dbReference type="GO" id="GO:0004674">
    <property type="term" value="F:protein serine/threonine kinase activity"/>
    <property type="evidence" value="ECO:0007669"/>
    <property type="project" value="UniProtKB-EC"/>
</dbReference>
<gene>
    <name evidence="10" type="ORF">Prudu_020731</name>
</gene>
<protein>
    <recommendedName>
        <fullName evidence="2">non-specific serine/threonine protein kinase</fullName>
        <ecNumber evidence="2">2.7.11.1</ecNumber>
    </recommendedName>
</protein>
<evidence type="ECO:0000256" key="6">
    <source>
        <dbReference type="ARBA" id="ARBA00022777"/>
    </source>
</evidence>
<dbReference type="FunFam" id="3.30.200.20:FF:000228">
    <property type="entry name" value="Serine/threonine-protein kinase BIK1"/>
    <property type="match status" value="1"/>
</dbReference>
<feature type="compositionally biased region" description="Basic residues" evidence="8">
    <location>
        <begin position="381"/>
        <end position="391"/>
    </location>
</feature>
<dbReference type="GO" id="GO:0005886">
    <property type="term" value="C:plasma membrane"/>
    <property type="evidence" value="ECO:0007669"/>
    <property type="project" value="UniProtKB-SubCell"/>
</dbReference>
<dbReference type="AlphaFoldDB" id="A0A4Y1RXN5"/>
<dbReference type="GO" id="GO:0005524">
    <property type="term" value="F:ATP binding"/>
    <property type="evidence" value="ECO:0007669"/>
    <property type="project" value="UniProtKB-KW"/>
</dbReference>
<dbReference type="InterPro" id="IPR050823">
    <property type="entry name" value="Plant_Ser_Thr_Prot_Kinase"/>
</dbReference>
<evidence type="ECO:0000256" key="2">
    <source>
        <dbReference type="ARBA" id="ARBA00012513"/>
    </source>
</evidence>
<sequence length="422" mass="46500">MKTKTLKEPWTTSVGAGLSSNAALVVPASPLLPKTLLTLSLALVLFMMQSNSVATEDYGSDLYLGPPAPNEAQLSSDTPNPPPSDEKPTRQLLQFTFQELKSATGNFRPDSILGEGGFGFRENGTAPAKPGSGITVAVKSLKPDGLQGHREWVAEVDFLGQLHHPNLVKLIGYCIEDDQRLLGLYLCHGPIGLRLHLVRQKDWPFSIMVQNQSSIEILRHPNILLDSEYNAKLSDFGLAKAGPQGDKTHVSTRVVGTYGYAAPEYVMTGKKVIADSSKHLTSKVMFTASAKKIDGQERPSGEQNLVAWARPHLADKRKLSLLVDPRLELNYSIKGVQKVSQLAYNCLSRDPKSRPTMDEVVRVLTPLQDLNDLAILSHHSRLSQQGRRKKKPDGAHQLTYSQSKSIRDSPLNTGKQQRRFCR</sequence>
<dbReference type="Gene3D" id="3.30.200.20">
    <property type="entry name" value="Phosphorylase Kinase, domain 1"/>
    <property type="match status" value="1"/>
</dbReference>
<dbReference type="PROSITE" id="PS50011">
    <property type="entry name" value="PROTEIN_KINASE_DOM"/>
    <property type="match status" value="1"/>
</dbReference>
<feature type="domain" description="Protein kinase" evidence="9">
    <location>
        <begin position="107"/>
        <end position="382"/>
    </location>
</feature>
<dbReference type="Pfam" id="PF07714">
    <property type="entry name" value="PK_Tyr_Ser-Thr"/>
    <property type="match status" value="1"/>
</dbReference>
<dbReference type="PANTHER" id="PTHR45621">
    <property type="entry name" value="OS01G0588500 PROTEIN-RELATED"/>
    <property type="match status" value="1"/>
</dbReference>
<evidence type="ECO:0000256" key="8">
    <source>
        <dbReference type="SAM" id="MobiDB-lite"/>
    </source>
</evidence>
<keyword evidence="7" id="KW-0067">ATP-binding</keyword>
<evidence type="ECO:0000256" key="7">
    <source>
        <dbReference type="ARBA" id="ARBA00022840"/>
    </source>
</evidence>
<organism evidence="10">
    <name type="scientific">Prunus dulcis</name>
    <name type="common">Almond</name>
    <name type="synonym">Amygdalus dulcis</name>
    <dbReference type="NCBI Taxonomy" id="3755"/>
    <lineage>
        <taxon>Eukaryota</taxon>
        <taxon>Viridiplantae</taxon>
        <taxon>Streptophyta</taxon>
        <taxon>Embryophyta</taxon>
        <taxon>Tracheophyta</taxon>
        <taxon>Spermatophyta</taxon>
        <taxon>Magnoliopsida</taxon>
        <taxon>eudicotyledons</taxon>
        <taxon>Gunneridae</taxon>
        <taxon>Pentapetalae</taxon>
        <taxon>rosids</taxon>
        <taxon>fabids</taxon>
        <taxon>Rosales</taxon>
        <taxon>Rosaceae</taxon>
        <taxon>Amygdaloideae</taxon>
        <taxon>Amygdaleae</taxon>
        <taxon>Prunus</taxon>
    </lineage>
</organism>
<evidence type="ECO:0000256" key="1">
    <source>
        <dbReference type="ARBA" id="ARBA00004236"/>
    </source>
</evidence>
<proteinExistence type="predicted"/>
<accession>A0A4Y1RXN5</accession>
<feature type="region of interest" description="Disordered" evidence="8">
    <location>
        <begin position="381"/>
        <end position="422"/>
    </location>
</feature>
<dbReference type="Gene3D" id="1.10.510.10">
    <property type="entry name" value="Transferase(Phosphotransferase) domain 1"/>
    <property type="match status" value="1"/>
</dbReference>
<evidence type="ECO:0000256" key="5">
    <source>
        <dbReference type="ARBA" id="ARBA00022741"/>
    </source>
</evidence>
<evidence type="ECO:0000313" key="10">
    <source>
        <dbReference type="EMBL" id="BBH08516.1"/>
    </source>
</evidence>
<evidence type="ECO:0000256" key="4">
    <source>
        <dbReference type="ARBA" id="ARBA00022679"/>
    </source>
</evidence>
<keyword evidence="3" id="KW-0472">Membrane</keyword>
<dbReference type="InterPro" id="IPR000719">
    <property type="entry name" value="Prot_kinase_dom"/>
</dbReference>
<evidence type="ECO:0000259" key="9">
    <source>
        <dbReference type="PROSITE" id="PS50011"/>
    </source>
</evidence>
<dbReference type="InterPro" id="IPR011009">
    <property type="entry name" value="Kinase-like_dom_sf"/>
</dbReference>
<name>A0A4Y1RXN5_PRUDU</name>
<dbReference type="EMBL" id="AP019303">
    <property type="protein sequence ID" value="BBH08516.1"/>
    <property type="molecule type" value="Genomic_DNA"/>
</dbReference>
<evidence type="ECO:0000256" key="3">
    <source>
        <dbReference type="ARBA" id="ARBA00022475"/>
    </source>
</evidence>
<keyword evidence="4" id="KW-0808">Transferase</keyword>